<evidence type="ECO:0000313" key="1">
    <source>
        <dbReference type="WBParaSite" id="HPLM_0000631201-mRNA-1"/>
    </source>
</evidence>
<organism evidence="1">
    <name type="scientific">Haemonchus placei</name>
    <name type="common">Barber's pole worm</name>
    <dbReference type="NCBI Taxonomy" id="6290"/>
    <lineage>
        <taxon>Eukaryota</taxon>
        <taxon>Metazoa</taxon>
        <taxon>Ecdysozoa</taxon>
        <taxon>Nematoda</taxon>
        <taxon>Chromadorea</taxon>
        <taxon>Rhabditida</taxon>
        <taxon>Rhabditina</taxon>
        <taxon>Rhabditomorpha</taxon>
        <taxon>Strongyloidea</taxon>
        <taxon>Trichostrongylidae</taxon>
        <taxon>Haemonchus</taxon>
    </lineage>
</organism>
<name>A0A158QLE4_HAEPC</name>
<proteinExistence type="predicted"/>
<dbReference type="WBParaSite" id="HPLM_0000631201-mRNA-1">
    <property type="protein sequence ID" value="HPLM_0000631201-mRNA-1"/>
    <property type="gene ID" value="HPLM_0000631201"/>
</dbReference>
<accession>A0A158QLE4</accession>
<dbReference type="AlphaFoldDB" id="A0A158QLE4"/>
<sequence length="69" mass="7918">LFTNENSIINSYSRNFIGHIPQQIANVLLYLSHKKNVRPVSKSRYAKLYGYLPSQTPLTKPASFGADYW</sequence>
<protein>
    <submittedName>
        <fullName evidence="1">IS4 family transposase</fullName>
    </submittedName>
</protein>
<reference evidence="1" key="1">
    <citation type="submission" date="2016-04" db="UniProtKB">
        <authorList>
            <consortium name="WormBaseParasite"/>
        </authorList>
    </citation>
    <scope>IDENTIFICATION</scope>
</reference>